<reference evidence="6 7" key="1">
    <citation type="submission" date="2020-07" db="EMBL/GenBank/DDBJ databases">
        <title>Description of Kordia aestuariivivens sp. nov., isolated from a tidal flat.</title>
        <authorList>
            <person name="Park S."/>
            <person name="Yoon J.-H."/>
        </authorList>
    </citation>
    <scope>NUCLEOTIDE SEQUENCE [LARGE SCALE GENOMIC DNA]</scope>
    <source>
        <strain evidence="6 7">YSTF-M3</strain>
    </source>
</reference>
<dbReference type="PANTHER" id="PTHR43133">
    <property type="entry name" value="RNA POLYMERASE ECF-TYPE SIGMA FACTO"/>
    <property type="match status" value="1"/>
</dbReference>
<feature type="domain" description="RNA polymerase sigma-70 region 2" evidence="5">
    <location>
        <begin position="22"/>
        <end position="87"/>
    </location>
</feature>
<evidence type="ECO:0000256" key="1">
    <source>
        <dbReference type="ARBA" id="ARBA00010641"/>
    </source>
</evidence>
<keyword evidence="3" id="KW-0731">Sigma factor</keyword>
<evidence type="ECO:0000256" key="4">
    <source>
        <dbReference type="ARBA" id="ARBA00023163"/>
    </source>
</evidence>
<dbReference type="Proteomes" id="UP000619238">
    <property type="component" value="Unassembled WGS sequence"/>
</dbReference>
<dbReference type="SUPFAM" id="SSF88659">
    <property type="entry name" value="Sigma3 and sigma4 domains of RNA polymerase sigma factors"/>
    <property type="match status" value="1"/>
</dbReference>
<dbReference type="InterPro" id="IPR013324">
    <property type="entry name" value="RNA_pol_sigma_r3/r4-like"/>
</dbReference>
<evidence type="ECO:0000313" key="6">
    <source>
        <dbReference type="EMBL" id="MBC8754617.1"/>
    </source>
</evidence>
<dbReference type="InterPro" id="IPR007627">
    <property type="entry name" value="RNA_pol_sigma70_r2"/>
</dbReference>
<keyword evidence="4" id="KW-0804">Transcription</keyword>
<protein>
    <submittedName>
        <fullName evidence="6">Sigma-70 family RNA polymerase sigma factor</fullName>
    </submittedName>
</protein>
<dbReference type="InterPro" id="IPR039425">
    <property type="entry name" value="RNA_pol_sigma-70-like"/>
</dbReference>
<evidence type="ECO:0000256" key="3">
    <source>
        <dbReference type="ARBA" id="ARBA00023082"/>
    </source>
</evidence>
<dbReference type="RefSeq" id="WP_187561668.1">
    <property type="nucleotide sequence ID" value="NZ_JACGWS010000004.1"/>
</dbReference>
<dbReference type="InterPro" id="IPR013325">
    <property type="entry name" value="RNA_pol_sigma_r2"/>
</dbReference>
<accession>A0ABR7Q7S2</accession>
<sequence>MKDSERFIDALITGNELIIKELYTKLFPKIKSYVMKNRGDSQDASDVFHDGLMYIIVTQKEKRSEIKSFEAYLFVVCKNLWLKTLKNKVIKTDTLTLVDKEEELSSFIIEQQLFDFYIEIFDLLSENCKEVLSSYFNGLTYEEIVIEYAYASVNTVRQRVFKCRTKLIKLIKEDNKYQKIKQWRQN</sequence>
<name>A0ABR7Q7S2_9FLAO</name>
<dbReference type="InterPro" id="IPR036388">
    <property type="entry name" value="WH-like_DNA-bd_sf"/>
</dbReference>
<evidence type="ECO:0000259" key="5">
    <source>
        <dbReference type="Pfam" id="PF04542"/>
    </source>
</evidence>
<dbReference type="SUPFAM" id="SSF88946">
    <property type="entry name" value="Sigma2 domain of RNA polymerase sigma factors"/>
    <property type="match status" value="1"/>
</dbReference>
<dbReference type="Gene3D" id="1.10.1740.10">
    <property type="match status" value="1"/>
</dbReference>
<dbReference type="NCBIfam" id="TIGR02937">
    <property type="entry name" value="sigma70-ECF"/>
    <property type="match status" value="1"/>
</dbReference>
<dbReference type="InterPro" id="IPR014284">
    <property type="entry name" value="RNA_pol_sigma-70_dom"/>
</dbReference>
<comment type="similarity">
    <text evidence="1">Belongs to the sigma-70 factor family. ECF subfamily.</text>
</comment>
<proteinExistence type="inferred from homology"/>
<dbReference type="Gene3D" id="1.10.10.10">
    <property type="entry name" value="Winged helix-like DNA-binding domain superfamily/Winged helix DNA-binding domain"/>
    <property type="match status" value="1"/>
</dbReference>
<dbReference type="PANTHER" id="PTHR43133:SF46">
    <property type="entry name" value="RNA POLYMERASE SIGMA-70 FACTOR ECF SUBFAMILY"/>
    <property type="match status" value="1"/>
</dbReference>
<keyword evidence="2" id="KW-0805">Transcription regulation</keyword>
<comment type="caution">
    <text evidence="6">The sequence shown here is derived from an EMBL/GenBank/DDBJ whole genome shotgun (WGS) entry which is preliminary data.</text>
</comment>
<keyword evidence="7" id="KW-1185">Reference proteome</keyword>
<evidence type="ECO:0000313" key="7">
    <source>
        <dbReference type="Proteomes" id="UP000619238"/>
    </source>
</evidence>
<evidence type="ECO:0000256" key="2">
    <source>
        <dbReference type="ARBA" id="ARBA00023015"/>
    </source>
</evidence>
<organism evidence="6 7">
    <name type="scientific">Kordia aestuariivivens</name>
    <dbReference type="NCBI Taxonomy" id="2759037"/>
    <lineage>
        <taxon>Bacteria</taxon>
        <taxon>Pseudomonadati</taxon>
        <taxon>Bacteroidota</taxon>
        <taxon>Flavobacteriia</taxon>
        <taxon>Flavobacteriales</taxon>
        <taxon>Flavobacteriaceae</taxon>
        <taxon>Kordia</taxon>
    </lineage>
</organism>
<dbReference type="Pfam" id="PF04542">
    <property type="entry name" value="Sigma70_r2"/>
    <property type="match status" value="1"/>
</dbReference>
<gene>
    <name evidence="6" type="ORF">H2O64_08020</name>
</gene>
<dbReference type="EMBL" id="JACGWS010000004">
    <property type="protein sequence ID" value="MBC8754617.1"/>
    <property type="molecule type" value="Genomic_DNA"/>
</dbReference>